<feature type="compositionally biased region" description="Low complexity" evidence="1">
    <location>
        <begin position="242"/>
        <end position="266"/>
    </location>
</feature>
<evidence type="ECO:0000313" key="3">
    <source>
        <dbReference type="Proteomes" id="UP000645828"/>
    </source>
</evidence>
<sequence>MLDSRHASSHPSKRRSGSEQQRPRHVTGTEPSGSPGVRAAVGADVLLVTHKPPGPQREQEEGVRGRVAAGELGASSQRLRRRQGSRLWGETGLGGHPGFTLEAKKQAPNPTAHTLSGRSSPPCRLSSSSFCPPLPPTWDCISRQAPRPAANEGLRIWRRRRRRRSESRVGGLSGGGGGGRTEAEAERDQALIAAERRAKAKSSPEDPAAPARPPATALSLAAAAARRPPIPPPPLPTPPPAAFLLFASRPARPGRGPPRCRQPWQRRPARGKSSPGISCGLAWFRLLPRSPGGCPHPSPTPGLRVSPVIVLTRPGG</sequence>
<protein>
    <submittedName>
        <fullName evidence="2">(raccoon dog) hypothetical protein</fullName>
    </submittedName>
</protein>
<accession>A0A811YRZ7</accession>
<dbReference type="AlphaFoldDB" id="A0A811YRZ7"/>
<gene>
    <name evidence="2" type="ORF">NYPRO_LOCUS13090</name>
</gene>
<dbReference type="EMBL" id="CAJHUB010000749">
    <property type="protein sequence ID" value="CAD7680290.1"/>
    <property type="molecule type" value="Genomic_DNA"/>
</dbReference>
<feature type="region of interest" description="Disordered" evidence="1">
    <location>
        <begin position="1"/>
        <end position="275"/>
    </location>
</feature>
<keyword evidence="3" id="KW-1185">Reference proteome</keyword>
<proteinExistence type="predicted"/>
<feature type="compositionally biased region" description="Gly residues" evidence="1">
    <location>
        <begin position="171"/>
        <end position="180"/>
    </location>
</feature>
<feature type="compositionally biased region" description="Basic and acidic residues" evidence="1">
    <location>
        <begin position="181"/>
        <end position="197"/>
    </location>
</feature>
<evidence type="ECO:0000256" key="1">
    <source>
        <dbReference type="SAM" id="MobiDB-lite"/>
    </source>
</evidence>
<feature type="compositionally biased region" description="Pro residues" evidence="1">
    <location>
        <begin position="228"/>
        <end position="241"/>
    </location>
</feature>
<comment type="caution">
    <text evidence="2">The sequence shown here is derived from an EMBL/GenBank/DDBJ whole genome shotgun (WGS) entry which is preliminary data.</text>
</comment>
<dbReference type="Proteomes" id="UP000645828">
    <property type="component" value="Unassembled WGS sequence"/>
</dbReference>
<reference evidence="2" key="1">
    <citation type="submission" date="2020-12" db="EMBL/GenBank/DDBJ databases">
        <authorList>
            <consortium name="Molecular Ecology Group"/>
        </authorList>
    </citation>
    <scope>NUCLEOTIDE SEQUENCE</scope>
    <source>
        <strain evidence="2">TBG_1078</strain>
    </source>
</reference>
<feature type="compositionally biased region" description="Polar residues" evidence="1">
    <location>
        <begin position="108"/>
        <end position="117"/>
    </location>
</feature>
<feature type="compositionally biased region" description="Low complexity" evidence="1">
    <location>
        <begin position="118"/>
        <end position="131"/>
    </location>
</feature>
<evidence type="ECO:0000313" key="2">
    <source>
        <dbReference type="EMBL" id="CAD7680290.1"/>
    </source>
</evidence>
<organism evidence="2 3">
    <name type="scientific">Nyctereutes procyonoides</name>
    <name type="common">Raccoon dog</name>
    <name type="synonym">Canis procyonoides</name>
    <dbReference type="NCBI Taxonomy" id="34880"/>
    <lineage>
        <taxon>Eukaryota</taxon>
        <taxon>Metazoa</taxon>
        <taxon>Chordata</taxon>
        <taxon>Craniata</taxon>
        <taxon>Vertebrata</taxon>
        <taxon>Euteleostomi</taxon>
        <taxon>Mammalia</taxon>
        <taxon>Eutheria</taxon>
        <taxon>Laurasiatheria</taxon>
        <taxon>Carnivora</taxon>
        <taxon>Caniformia</taxon>
        <taxon>Canidae</taxon>
        <taxon>Nyctereutes</taxon>
    </lineage>
</organism>
<feature type="compositionally biased region" description="Basic residues" evidence="1">
    <location>
        <begin position="156"/>
        <end position="165"/>
    </location>
</feature>
<feature type="compositionally biased region" description="Low complexity" evidence="1">
    <location>
        <begin position="214"/>
        <end position="227"/>
    </location>
</feature>
<name>A0A811YRZ7_NYCPR</name>